<evidence type="ECO:0000313" key="16">
    <source>
        <dbReference type="EMBL" id="SMQ79943.1"/>
    </source>
</evidence>
<dbReference type="PRINTS" id="PR00344">
    <property type="entry name" value="BCTRLSENSOR"/>
</dbReference>
<dbReference type="SMART" id="SM00388">
    <property type="entry name" value="HisKA"/>
    <property type="match status" value="1"/>
</dbReference>
<dbReference type="InterPro" id="IPR035965">
    <property type="entry name" value="PAS-like_dom_sf"/>
</dbReference>
<dbReference type="PANTHER" id="PTHR43065:SF16">
    <property type="entry name" value="SENSORY HISTIDINE KINASE_PHOSPHATASE NTRB"/>
    <property type="match status" value="1"/>
</dbReference>
<dbReference type="RefSeq" id="WP_327078327.1">
    <property type="nucleotide sequence ID" value="NZ_FXWH01000002.1"/>
</dbReference>
<comment type="catalytic activity">
    <reaction evidence="1">
        <text>ATP + protein L-histidine = ADP + protein N-phospho-L-histidine.</text>
        <dbReference type="EC" id="2.7.13.3"/>
    </reaction>
</comment>
<evidence type="ECO:0000256" key="13">
    <source>
        <dbReference type="ARBA" id="ARBA00042313"/>
    </source>
</evidence>
<keyword evidence="5" id="KW-0547">Nucleotide-binding</keyword>
<evidence type="ECO:0000256" key="3">
    <source>
        <dbReference type="ARBA" id="ARBA00022553"/>
    </source>
</evidence>
<evidence type="ECO:0000256" key="9">
    <source>
        <dbReference type="ARBA" id="ARBA00023012"/>
    </source>
</evidence>
<keyword evidence="4" id="KW-0808">Transferase</keyword>
<dbReference type="EC" id="2.7.13.3" evidence="2"/>
<evidence type="ECO:0000256" key="14">
    <source>
        <dbReference type="ARBA" id="ARBA00043094"/>
    </source>
</evidence>
<evidence type="ECO:0000256" key="2">
    <source>
        <dbReference type="ARBA" id="ARBA00012438"/>
    </source>
</evidence>
<evidence type="ECO:0000256" key="8">
    <source>
        <dbReference type="ARBA" id="ARBA00022840"/>
    </source>
</evidence>
<feature type="domain" description="Histidine kinase" evidence="15">
    <location>
        <begin position="136"/>
        <end position="348"/>
    </location>
</feature>
<dbReference type="NCBIfam" id="TIGR00229">
    <property type="entry name" value="sensory_box"/>
    <property type="match status" value="1"/>
</dbReference>
<evidence type="ECO:0000256" key="6">
    <source>
        <dbReference type="ARBA" id="ARBA00022777"/>
    </source>
</evidence>
<keyword evidence="10" id="KW-0535">Nitrogen fixation</keyword>
<dbReference type="GO" id="GO:0016787">
    <property type="term" value="F:hydrolase activity"/>
    <property type="evidence" value="ECO:0007669"/>
    <property type="project" value="UniProtKB-KW"/>
</dbReference>
<evidence type="ECO:0000256" key="11">
    <source>
        <dbReference type="ARBA" id="ARBA00037696"/>
    </source>
</evidence>
<dbReference type="SMART" id="SM00091">
    <property type="entry name" value="PAS"/>
    <property type="match status" value="1"/>
</dbReference>
<dbReference type="InterPro" id="IPR004358">
    <property type="entry name" value="Sig_transdc_His_kin-like_C"/>
</dbReference>
<keyword evidence="17" id="KW-1185">Reference proteome</keyword>
<keyword evidence="7" id="KW-0378">Hydrolase</keyword>
<dbReference type="Gene3D" id="1.10.287.130">
    <property type="match status" value="1"/>
</dbReference>
<evidence type="ECO:0000256" key="7">
    <source>
        <dbReference type="ARBA" id="ARBA00022801"/>
    </source>
</evidence>
<name>A0A1Y6FVZ5_9GAMM</name>
<dbReference type="InterPro" id="IPR036890">
    <property type="entry name" value="HATPase_C_sf"/>
</dbReference>
<gene>
    <name evidence="16" type="ORF">SAMN06297229_1864</name>
</gene>
<dbReference type="Pfam" id="PF00512">
    <property type="entry name" value="HisKA"/>
    <property type="match status" value="1"/>
</dbReference>
<evidence type="ECO:0000256" key="4">
    <source>
        <dbReference type="ARBA" id="ARBA00022679"/>
    </source>
</evidence>
<keyword evidence="8" id="KW-0067">ATP-binding</keyword>
<dbReference type="EMBL" id="FXWH01000002">
    <property type="protein sequence ID" value="SMQ79943.1"/>
    <property type="molecule type" value="Genomic_DNA"/>
</dbReference>
<dbReference type="Pfam" id="PF00989">
    <property type="entry name" value="PAS"/>
    <property type="match status" value="1"/>
</dbReference>
<dbReference type="PROSITE" id="PS50109">
    <property type="entry name" value="HIS_KIN"/>
    <property type="match status" value="1"/>
</dbReference>
<dbReference type="SMART" id="SM00387">
    <property type="entry name" value="HATPase_c"/>
    <property type="match status" value="1"/>
</dbReference>
<dbReference type="InterPro" id="IPR000014">
    <property type="entry name" value="PAS"/>
</dbReference>
<evidence type="ECO:0000256" key="5">
    <source>
        <dbReference type="ARBA" id="ARBA00022741"/>
    </source>
</evidence>
<keyword evidence="6 16" id="KW-0418">Kinase</keyword>
<evidence type="ECO:0000256" key="1">
    <source>
        <dbReference type="ARBA" id="ARBA00000085"/>
    </source>
</evidence>
<evidence type="ECO:0000256" key="10">
    <source>
        <dbReference type="ARBA" id="ARBA00023231"/>
    </source>
</evidence>
<proteinExistence type="predicted"/>
<comment type="function">
    <text evidence="11">Member of the two-component regulatory system NtrB/NtrC, which controls expression of the nitrogen-regulated (ntr) genes in response to nitrogen limitation. Under conditions of nitrogen limitation, NtrB autophosphorylates and transfers the phosphoryl group to NtrC. In the presence of nitrogen, acts as a phosphatase that dephosphorylates and inactivates NtrC.</text>
</comment>
<keyword evidence="9" id="KW-0902">Two-component regulatory system</keyword>
<dbReference type="Gene3D" id="3.30.565.10">
    <property type="entry name" value="Histidine kinase-like ATPase, C-terminal domain"/>
    <property type="match status" value="1"/>
</dbReference>
<dbReference type="InterPro" id="IPR036097">
    <property type="entry name" value="HisK_dim/P_sf"/>
</dbReference>
<dbReference type="CDD" id="cd00082">
    <property type="entry name" value="HisKA"/>
    <property type="match status" value="1"/>
</dbReference>
<dbReference type="Proteomes" id="UP000194450">
    <property type="component" value="Unassembled WGS sequence"/>
</dbReference>
<dbReference type="InterPro" id="IPR013767">
    <property type="entry name" value="PAS_fold"/>
</dbReference>
<evidence type="ECO:0000313" key="17">
    <source>
        <dbReference type="Proteomes" id="UP000194450"/>
    </source>
</evidence>
<dbReference type="InterPro" id="IPR005467">
    <property type="entry name" value="His_kinase_dom"/>
</dbReference>
<organism evidence="16 17">
    <name type="scientific">Pseudidiomarina planktonica</name>
    <dbReference type="NCBI Taxonomy" id="1323738"/>
    <lineage>
        <taxon>Bacteria</taxon>
        <taxon>Pseudomonadati</taxon>
        <taxon>Pseudomonadota</taxon>
        <taxon>Gammaproteobacteria</taxon>
        <taxon>Alteromonadales</taxon>
        <taxon>Idiomarinaceae</taxon>
        <taxon>Pseudidiomarina</taxon>
    </lineage>
</organism>
<dbReference type="CDD" id="cd00130">
    <property type="entry name" value="PAS"/>
    <property type="match status" value="1"/>
</dbReference>
<keyword evidence="3" id="KW-0597">Phosphoprotein</keyword>
<dbReference type="InterPro" id="IPR003594">
    <property type="entry name" value="HATPase_dom"/>
</dbReference>
<dbReference type="Gene3D" id="3.30.450.20">
    <property type="entry name" value="PAS domain"/>
    <property type="match status" value="1"/>
</dbReference>
<sequence length="358" mass="40012">MMPLRQLCDHLLTAIVVLDRQLVIQYMNSAAETLLDGSAKRLAGTPFYSHFSYLSLDESMLIHALRQQQSVSDSEVVMVFHDHQRMLVEFSTQPIQSNDNEELLLLELRRVDQLRKINQENSQHQQLLAAQSLVRGLAHEIKNPLGGLRGAAQLLASELPDTQLREYTDLIISQADRLRTLVDRLLGPHRFPERKPCNLHQLLEQVIKVVQLDAQGELSVKRDYDPSLPEMTIAGDAIEQALLNMLANASEVLGGSGEITVRTRVVHQQTIYGKRYRQCAVVSVIDHGPGIPAELSETLFYPMVSGRAGGTGLGLSIAQTAVHQHAGKIEVESRPGFTEFRVFLPYENSRVADEVKDD</sequence>
<dbReference type="SUPFAM" id="SSF55785">
    <property type="entry name" value="PYP-like sensor domain (PAS domain)"/>
    <property type="match status" value="1"/>
</dbReference>
<dbReference type="AlphaFoldDB" id="A0A1Y6FVZ5"/>
<reference evidence="17" key="1">
    <citation type="submission" date="2017-04" db="EMBL/GenBank/DDBJ databases">
        <authorList>
            <person name="Varghese N."/>
            <person name="Submissions S."/>
        </authorList>
    </citation>
    <scope>NUCLEOTIDE SEQUENCE [LARGE SCALE GENOMIC DNA]</scope>
</reference>
<dbReference type="Pfam" id="PF02518">
    <property type="entry name" value="HATPase_c"/>
    <property type="match status" value="1"/>
</dbReference>
<dbReference type="SUPFAM" id="SSF55874">
    <property type="entry name" value="ATPase domain of HSP90 chaperone/DNA topoisomerase II/histidine kinase"/>
    <property type="match status" value="1"/>
</dbReference>
<accession>A0A1Y6FVZ5</accession>
<dbReference type="PANTHER" id="PTHR43065">
    <property type="entry name" value="SENSOR HISTIDINE KINASE"/>
    <property type="match status" value="1"/>
</dbReference>
<dbReference type="NCBIfam" id="NF008293">
    <property type="entry name" value="PRK11073.1"/>
    <property type="match status" value="1"/>
</dbReference>
<dbReference type="GO" id="GO:0006355">
    <property type="term" value="P:regulation of DNA-templated transcription"/>
    <property type="evidence" value="ECO:0007669"/>
    <property type="project" value="InterPro"/>
</dbReference>
<evidence type="ECO:0000256" key="12">
    <source>
        <dbReference type="ARBA" id="ARBA00039567"/>
    </source>
</evidence>
<protein>
    <recommendedName>
        <fullName evidence="12">Sensory histidine kinase/phosphatase NtrB</fullName>
        <ecNumber evidence="2">2.7.13.3</ecNumber>
    </recommendedName>
    <alternativeName>
        <fullName evidence="13">Nitrogen regulation protein NR(II)</fullName>
    </alternativeName>
    <alternativeName>
        <fullName evidence="14">Nitrogen regulator II</fullName>
    </alternativeName>
</protein>
<evidence type="ECO:0000259" key="15">
    <source>
        <dbReference type="PROSITE" id="PS50109"/>
    </source>
</evidence>
<dbReference type="InterPro" id="IPR003661">
    <property type="entry name" value="HisK_dim/P_dom"/>
</dbReference>
<dbReference type="GO" id="GO:0000155">
    <property type="term" value="F:phosphorelay sensor kinase activity"/>
    <property type="evidence" value="ECO:0007669"/>
    <property type="project" value="InterPro"/>
</dbReference>
<dbReference type="SUPFAM" id="SSF47384">
    <property type="entry name" value="Homodimeric domain of signal transducing histidine kinase"/>
    <property type="match status" value="1"/>
</dbReference>
<dbReference type="GO" id="GO:0005524">
    <property type="term" value="F:ATP binding"/>
    <property type="evidence" value="ECO:0007669"/>
    <property type="project" value="UniProtKB-KW"/>
</dbReference>